<feature type="non-terminal residue" evidence="9">
    <location>
        <position position="610"/>
    </location>
</feature>
<keyword evidence="3 7" id="KW-0812">Transmembrane</keyword>
<dbReference type="GO" id="GO:1902600">
    <property type="term" value="P:proton transmembrane transport"/>
    <property type="evidence" value="ECO:0007669"/>
    <property type="project" value="InterPro"/>
</dbReference>
<dbReference type="InterPro" id="IPR006153">
    <property type="entry name" value="Cation/H_exchanger_TM"/>
</dbReference>
<feature type="transmembrane region" description="Helical" evidence="7">
    <location>
        <begin position="344"/>
        <end position="369"/>
    </location>
</feature>
<dbReference type="GO" id="GO:0015297">
    <property type="term" value="F:antiporter activity"/>
    <property type="evidence" value="ECO:0007669"/>
    <property type="project" value="InterPro"/>
</dbReference>
<feature type="transmembrane region" description="Helical" evidence="7">
    <location>
        <begin position="381"/>
        <end position="400"/>
    </location>
</feature>
<evidence type="ECO:0000256" key="1">
    <source>
        <dbReference type="ARBA" id="ARBA00004141"/>
    </source>
</evidence>
<keyword evidence="5 7" id="KW-0472">Membrane</keyword>
<comment type="caution">
    <text evidence="9">The sequence shown here is derived from an EMBL/GenBank/DDBJ whole genome shotgun (WGS) entry which is preliminary data.</text>
</comment>
<keyword evidence="10" id="KW-1185">Reference proteome</keyword>
<dbReference type="OrthoDB" id="423807at2759"/>
<protein>
    <submittedName>
        <fullName evidence="9">Sodium/hydrogen exchanger 9B1</fullName>
    </submittedName>
</protein>
<evidence type="ECO:0000256" key="5">
    <source>
        <dbReference type="ARBA" id="ARBA00023136"/>
    </source>
</evidence>
<feature type="transmembrane region" description="Helical" evidence="7">
    <location>
        <begin position="435"/>
        <end position="452"/>
    </location>
</feature>
<feature type="transmembrane region" description="Helical" evidence="7">
    <location>
        <begin position="493"/>
        <end position="515"/>
    </location>
</feature>
<dbReference type="AlphaFoldDB" id="A0A8J6DSV1"/>
<feature type="region of interest" description="Disordered" evidence="6">
    <location>
        <begin position="1"/>
        <end position="156"/>
    </location>
</feature>
<feature type="transmembrane region" description="Helical" evidence="7">
    <location>
        <begin position="412"/>
        <end position="429"/>
    </location>
</feature>
<sequence>TRSQMRASGSPRPQAPPATEALYMTPERLKPRPSGVSRQENLDVRPSGVSRQERLEVRPSGVSRQERLEVRPSGVSRQEPLEVRPSGVSRQERQETRGSGVSRQDRLEATSGGSGQEDLEALPSSFSQKESKPPLKKRDRSEKRRRRLEKKGPCPPRGSLNNFITNGAILIIVWCMTWSLTGAIVLPGGSLFGFFVIFYGAFIGGKLLELITIPSLPQLPPLLGMLLAGFTIRNAPFFSKFVLINSEWSSALRNTALTIILIRAGLGLDPKALKEMKGVCLRLSMGPCLIEACSTAVISHFLMNFPWQWGFLLGFVVGAVSPAIVVPSMLLLQEKGYGIKKGIPTVLIAASSVDDIMAITGFNTCYSIVFSSDDLLQNLLLSFRDIFIGVLIGAVLGIFLRYFPSRDQADLALKRAFLVLSMCVSAVLGSHRTGLHAAGGLCTLVLTFASGVNWSREKVKVQTIIAKTWDVFQPLLFGLVGWEVSVSSLRSNAIGTCAASITLALLVRISFTFAISSFAGFNIKEKVFISLAWIPKATVQAVLGPLALETARATAPHLEQYSQHVMTVAFLAILITAPNGALFIGILGPRMLTHHDPSLIKTDWSGSTFH</sequence>
<evidence type="ECO:0000256" key="6">
    <source>
        <dbReference type="SAM" id="MobiDB-lite"/>
    </source>
</evidence>
<evidence type="ECO:0000256" key="7">
    <source>
        <dbReference type="SAM" id="Phobius"/>
    </source>
</evidence>
<feature type="transmembrane region" description="Helical" evidence="7">
    <location>
        <begin position="163"/>
        <end position="185"/>
    </location>
</feature>
<comment type="subcellular location">
    <subcellularLocation>
        <location evidence="1">Membrane</location>
        <topology evidence="1">Multi-pass membrane protein</topology>
    </subcellularLocation>
</comment>
<evidence type="ECO:0000313" key="9">
    <source>
        <dbReference type="EMBL" id="KAG8519399.1"/>
    </source>
</evidence>
<reference evidence="9" key="1">
    <citation type="journal article" date="2021" name="Evol. Appl.">
        <title>The genome of the Pyrenean desman and the effects of bottlenecks and inbreeding on the genomic landscape of an endangered species.</title>
        <authorList>
            <person name="Escoda L."/>
            <person name="Castresana J."/>
        </authorList>
    </citation>
    <scope>NUCLEOTIDE SEQUENCE</scope>
    <source>
        <strain evidence="9">IBE-C5619</strain>
    </source>
</reference>
<proteinExistence type="inferred from homology"/>
<feature type="compositionally biased region" description="Basic residues" evidence="6">
    <location>
        <begin position="134"/>
        <end position="149"/>
    </location>
</feature>
<dbReference type="Proteomes" id="UP000700334">
    <property type="component" value="Unassembled WGS sequence"/>
</dbReference>
<dbReference type="InterPro" id="IPR051843">
    <property type="entry name" value="CPA1_transporter"/>
</dbReference>
<evidence type="ECO:0000256" key="3">
    <source>
        <dbReference type="ARBA" id="ARBA00022692"/>
    </source>
</evidence>
<dbReference type="PANTHER" id="PTHR31102:SF5">
    <property type="entry name" value="SLC9B1-LIKE PROTEIN SLC9B1P1-RELATED"/>
    <property type="match status" value="1"/>
</dbReference>
<dbReference type="Pfam" id="PF00999">
    <property type="entry name" value="Na_H_Exchanger"/>
    <property type="match status" value="1"/>
</dbReference>
<comment type="similarity">
    <text evidence="2">Belongs to the monovalent cation:proton antiporter 1 (CPA1) transporter (TC 2.A.36) family.</text>
</comment>
<feature type="transmembrane region" description="Helical" evidence="7">
    <location>
        <begin position="309"/>
        <end position="332"/>
    </location>
</feature>
<organism evidence="9 10">
    <name type="scientific">Galemys pyrenaicus</name>
    <name type="common">Iberian desman</name>
    <name type="synonym">Pyrenean desman</name>
    <dbReference type="NCBI Taxonomy" id="202257"/>
    <lineage>
        <taxon>Eukaryota</taxon>
        <taxon>Metazoa</taxon>
        <taxon>Chordata</taxon>
        <taxon>Craniata</taxon>
        <taxon>Vertebrata</taxon>
        <taxon>Euteleostomi</taxon>
        <taxon>Mammalia</taxon>
        <taxon>Eutheria</taxon>
        <taxon>Laurasiatheria</taxon>
        <taxon>Eulipotyphla</taxon>
        <taxon>Talpidae</taxon>
        <taxon>Galemys</taxon>
    </lineage>
</organism>
<feature type="transmembrane region" description="Helical" evidence="7">
    <location>
        <begin position="568"/>
        <end position="588"/>
    </location>
</feature>
<feature type="transmembrane region" description="Helical" evidence="7">
    <location>
        <begin position="191"/>
        <end position="211"/>
    </location>
</feature>
<name>A0A8J6DSV1_GALPY</name>
<evidence type="ECO:0000313" key="10">
    <source>
        <dbReference type="Proteomes" id="UP000700334"/>
    </source>
</evidence>
<dbReference type="EMBL" id="JAGFMF010011608">
    <property type="protein sequence ID" value="KAG8519399.1"/>
    <property type="molecule type" value="Genomic_DNA"/>
</dbReference>
<evidence type="ECO:0000256" key="2">
    <source>
        <dbReference type="ARBA" id="ARBA00007367"/>
    </source>
</evidence>
<feature type="domain" description="Cation/H+ exchanger transmembrane" evidence="8">
    <location>
        <begin position="217"/>
        <end position="578"/>
    </location>
</feature>
<evidence type="ECO:0000259" key="8">
    <source>
        <dbReference type="Pfam" id="PF00999"/>
    </source>
</evidence>
<dbReference type="PANTHER" id="PTHR31102">
    <property type="match status" value="1"/>
</dbReference>
<evidence type="ECO:0000256" key="4">
    <source>
        <dbReference type="ARBA" id="ARBA00022989"/>
    </source>
</evidence>
<accession>A0A8J6DSV1</accession>
<gene>
    <name evidence="9" type="ORF">J0S82_008792</name>
</gene>
<dbReference type="GO" id="GO:0016020">
    <property type="term" value="C:membrane"/>
    <property type="evidence" value="ECO:0007669"/>
    <property type="project" value="UniProtKB-SubCell"/>
</dbReference>
<keyword evidence="4 7" id="KW-1133">Transmembrane helix</keyword>